<feature type="coiled-coil region" evidence="1">
    <location>
        <begin position="562"/>
        <end position="617"/>
    </location>
</feature>
<dbReference type="EMBL" id="VUNN01000002">
    <property type="protein sequence ID" value="MSU05513.1"/>
    <property type="molecule type" value="Genomic_DNA"/>
</dbReference>
<keyword evidence="1" id="KW-0175">Coiled coil</keyword>
<dbReference type="Gene3D" id="1.20.120.20">
    <property type="entry name" value="Apolipoprotein"/>
    <property type="match status" value="1"/>
</dbReference>
<keyword evidence="5" id="KW-1185">Reference proteome</keyword>
<comment type="caution">
    <text evidence="4">The sequence shown here is derived from an EMBL/GenBank/DDBJ whole genome shotgun (WGS) entry which is preliminary data.</text>
</comment>
<keyword evidence="3" id="KW-0812">Transmembrane</keyword>
<dbReference type="Proteomes" id="UP000460549">
    <property type="component" value="Unassembled WGS sequence"/>
</dbReference>
<feature type="coiled-coil region" evidence="1">
    <location>
        <begin position="352"/>
        <end position="440"/>
    </location>
</feature>
<organism evidence="4 5">
    <name type="scientific">Bullifex porci</name>
    <dbReference type="NCBI Taxonomy" id="2606638"/>
    <lineage>
        <taxon>Bacteria</taxon>
        <taxon>Pseudomonadati</taxon>
        <taxon>Spirochaetota</taxon>
        <taxon>Spirochaetia</taxon>
        <taxon>Spirochaetales</taxon>
        <taxon>Spirochaetaceae</taxon>
        <taxon>Bullifex</taxon>
    </lineage>
</organism>
<evidence type="ECO:0000256" key="2">
    <source>
        <dbReference type="SAM" id="MobiDB-lite"/>
    </source>
</evidence>
<feature type="compositionally biased region" description="Acidic residues" evidence="2">
    <location>
        <begin position="682"/>
        <end position="693"/>
    </location>
</feature>
<reference evidence="4 5" key="1">
    <citation type="submission" date="2019-08" db="EMBL/GenBank/DDBJ databases">
        <title>In-depth cultivation of the pig gut microbiome towards novel bacterial diversity and tailored functional studies.</title>
        <authorList>
            <person name="Wylensek D."/>
            <person name="Hitch T.C.A."/>
            <person name="Clavel T."/>
        </authorList>
    </citation>
    <scope>NUCLEOTIDE SEQUENCE [LARGE SCALE GENOMIC DNA]</scope>
    <source>
        <strain evidence="4 5">NM-380-WT-3C1</strain>
    </source>
</reference>
<evidence type="ECO:0000313" key="4">
    <source>
        <dbReference type="EMBL" id="MSU05513.1"/>
    </source>
</evidence>
<gene>
    <name evidence="4" type="ORF">FYJ80_01790</name>
</gene>
<feature type="transmembrane region" description="Helical" evidence="3">
    <location>
        <begin position="6"/>
        <end position="23"/>
    </location>
</feature>
<sequence length="693" mass="79646">MDMLVYILPVALFVITMIIILALRAEDKKSRSLSNVKEKIVTFRNEASQTVKRVQETCLDSIDKIQSKQNEVSRVINDIDLSLENLKNHKRDLAALESICKSYEVTLEKLRLQTEHAENRISVVQDEVRKAESVNSTIESFKSDAAVIEEDIVRQQESVKAYLATTRVNLDAIVQEHQDKEREMLSLFSDELSKNREEFGSYLDEARADLALKRKEADSQLADAIASLSEKEEQITNGINGRLDEIESKKAELSTLFDQRSEALKNEEERLNTYYLEKDKEAEALLEKYQEKLAEDRDNFDSFINDKNEEFKNISSNIESNIDERKKEAEEFFQNERNKLLIQVDNLTSNIESRESQALDSLDERIKSVKEEANRNEESILNARENLSIIYTQLEEKLNSAYNTLFEQLKTLEQSVNDKVSELSLKRDEVENRANEVKSEVTASFDSTLASLSESFEKTKKELSLVTEDSIKALNTKQREVEDACLKGSQDISAIHQKEFETMDAEAKAFIEQNKVKIAEILNSEVTRIDGVYRAMNKIALETIENLANRQLDIKESVSWLNQGADETIANTVERLNDLQRKIADKQAQLEETQKRVTETKEELFNLTEQNREVNRELLAITDKFESEQKRLDSIKKERMDEEAMLVRKKIENDNKPASTPLSAPKSKKSQVTIESFPDDFLLGEEEDLLSED</sequence>
<dbReference type="AlphaFoldDB" id="A0A7X2TR21"/>
<feature type="coiled-coil region" evidence="1">
    <location>
        <begin position="279"/>
        <end position="306"/>
    </location>
</feature>
<evidence type="ECO:0000313" key="5">
    <source>
        <dbReference type="Proteomes" id="UP000460549"/>
    </source>
</evidence>
<keyword evidence="3" id="KW-1133">Transmembrane helix</keyword>
<name>A0A7X2TR21_9SPIO</name>
<evidence type="ECO:0000256" key="3">
    <source>
        <dbReference type="SAM" id="Phobius"/>
    </source>
</evidence>
<keyword evidence="3" id="KW-0472">Membrane</keyword>
<feature type="region of interest" description="Disordered" evidence="2">
    <location>
        <begin position="648"/>
        <end position="693"/>
    </location>
</feature>
<proteinExistence type="predicted"/>
<evidence type="ECO:0000256" key="1">
    <source>
        <dbReference type="SAM" id="Coils"/>
    </source>
</evidence>
<dbReference type="RefSeq" id="WP_154424412.1">
    <property type="nucleotide sequence ID" value="NZ_VUNN01000002.1"/>
</dbReference>
<dbReference type="NCBIfam" id="NF047516">
    <property type="entry name" value="LA_3659_fam"/>
    <property type="match status" value="1"/>
</dbReference>
<accession>A0A7X2TR21</accession>
<feature type="coiled-coil region" evidence="1">
    <location>
        <begin position="79"/>
        <end position="127"/>
    </location>
</feature>
<protein>
    <submittedName>
        <fullName evidence="4">Uncharacterized protein</fullName>
    </submittedName>
</protein>